<dbReference type="PANTHER" id="PTHR30023:SF0">
    <property type="entry name" value="PENICILLIN-SENSITIVE CARBOXYPEPTIDASE A"/>
    <property type="match status" value="1"/>
</dbReference>
<keyword evidence="2 4" id="KW-0378">Hydrolase</keyword>
<dbReference type="RefSeq" id="WP_394459736.1">
    <property type="nucleotide sequence ID" value="NZ_JBIGHZ010000002.1"/>
</dbReference>
<evidence type="ECO:0000313" key="4">
    <source>
        <dbReference type="EMBL" id="MFG6447928.1"/>
    </source>
</evidence>
<keyword evidence="4" id="KW-0121">Carboxypeptidase</keyword>
<feature type="signal peptide" evidence="3">
    <location>
        <begin position="1"/>
        <end position="18"/>
    </location>
</feature>
<sequence>MRALAATALVLGVSAALAGPPSASLPEPVRQVLNAQHLEATALGVVAFPLTQPDQGLRLNAERPMAPASTVKLLTAAVALDRLGPQQRGQTEFLIDGAAQDGVLRGPLYLRGGADAELDWGALWLLLRELRERHGLRHLAGGIVVDRHLFEPARADLTQPPFDEATEFPYNVVPDALGLNTALWSITLQSDASQLRLQPFPAFGALALDTQALTLQERPCSEWGAQWRTPQWQSDPPLLRLQGGFPRHCSVTQWLQLVDRQWLTAQALRQLWQELGGQLEGAIVEGRTPATALPLVRHQDRPLVEQLRPMLKHSDNPLTRLVYLRLGTLAPRMGEPTAAAAQREVRQWLAAQGLSDADLVLDNGSGLSRLERLRPALLAGVLQRLYSGPHALDVMAALPVAGRDGTLKKRLLGGAAEGRARLKTGTLRDAMALAGYVPDAQGRLWVLVALLNDPQAQAKGRPVLDALVEWVARQGGPEAAH</sequence>
<keyword evidence="3" id="KW-0732">Signal</keyword>
<evidence type="ECO:0000256" key="2">
    <source>
        <dbReference type="ARBA" id="ARBA00022801"/>
    </source>
</evidence>
<dbReference type="Proteomes" id="UP001606099">
    <property type="component" value="Unassembled WGS sequence"/>
</dbReference>
<dbReference type="EC" id="3.4.16.4" evidence="4"/>
<dbReference type="Gene3D" id="3.50.80.20">
    <property type="entry name" value="D-Ala-D-Ala carboxypeptidase C, peptidase S13"/>
    <property type="match status" value="1"/>
</dbReference>
<dbReference type="PANTHER" id="PTHR30023">
    <property type="entry name" value="D-ALANYL-D-ALANINE CARBOXYPEPTIDASE"/>
    <property type="match status" value="1"/>
</dbReference>
<gene>
    <name evidence="4" type="primary">dacB</name>
    <name evidence="4" type="ORF">ACG0Z6_06665</name>
</gene>
<evidence type="ECO:0000313" key="5">
    <source>
        <dbReference type="Proteomes" id="UP001606099"/>
    </source>
</evidence>
<comment type="caution">
    <text evidence="4">The sequence shown here is derived from an EMBL/GenBank/DDBJ whole genome shotgun (WGS) entry which is preliminary data.</text>
</comment>
<comment type="similarity">
    <text evidence="1">Belongs to the peptidase S13 family.</text>
</comment>
<dbReference type="SUPFAM" id="SSF56601">
    <property type="entry name" value="beta-lactamase/transpeptidase-like"/>
    <property type="match status" value="1"/>
</dbReference>
<evidence type="ECO:0000256" key="1">
    <source>
        <dbReference type="ARBA" id="ARBA00006096"/>
    </source>
</evidence>
<keyword evidence="5" id="KW-1185">Reference proteome</keyword>
<dbReference type="NCBIfam" id="TIGR00666">
    <property type="entry name" value="PBP4"/>
    <property type="match status" value="1"/>
</dbReference>
<dbReference type="Gene3D" id="3.40.710.10">
    <property type="entry name" value="DD-peptidase/beta-lactamase superfamily"/>
    <property type="match status" value="1"/>
</dbReference>
<reference evidence="4 5" key="1">
    <citation type="submission" date="2024-08" db="EMBL/GenBank/DDBJ databases">
        <authorList>
            <person name="Lu H."/>
        </authorList>
    </citation>
    <scope>NUCLEOTIDE SEQUENCE [LARGE SCALE GENOMIC DNA]</scope>
    <source>
        <strain evidence="4 5">BYS180W</strain>
    </source>
</reference>
<accession>A0ABW7FUF6</accession>
<dbReference type="InterPro" id="IPR012338">
    <property type="entry name" value="Beta-lactam/transpept-like"/>
</dbReference>
<dbReference type="GO" id="GO:0009002">
    <property type="term" value="F:serine-type D-Ala-D-Ala carboxypeptidase activity"/>
    <property type="evidence" value="ECO:0007669"/>
    <property type="project" value="UniProtKB-EC"/>
</dbReference>
<dbReference type="EMBL" id="JBIGHZ010000002">
    <property type="protein sequence ID" value="MFG6447928.1"/>
    <property type="molecule type" value="Genomic_DNA"/>
</dbReference>
<dbReference type="PRINTS" id="PR00922">
    <property type="entry name" value="DADACBPTASE3"/>
</dbReference>
<protein>
    <submittedName>
        <fullName evidence="4">D-alanyl-D-alanine carboxypeptidase/D-alanyl-D-alanine-endopeptidase</fullName>
        <ecNumber evidence="4">3.4.16.4</ecNumber>
    </submittedName>
</protein>
<organism evidence="4 5">
    <name type="scientific">Roseateles rivi</name>
    <dbReference type="NCBI Taxonomy" id="3299028"/>
    <lineage>
        <taxon>Bacteria</taxon>
        <taxon>Pseudomonadati</taxon>
        <taxon>Pseudomonadota</taxon>
        <taxon>Betaproteobacteria</taxon>
        <taxon>Burkholderiales</taxon>
        <taxon>Sphaerotilaceae</taxon>
        <taxon>Roseateles</taxon>
    </lineage>
</organism>
<name>A0ABW7FUF6_9BURK</name>
<feature type="chain" id="PRO_5046088180" evidence="3">
    <location>
        <begin position="19"/>
        <end position="481"/>
    </location>
</feature>
<keyword evidence="4" id="KW-0645">Protease</keyword>
<evidence type="ECO:0000256" key="3">
    <source>
        <dbReference type="SAM" id="SignalP"/>
    </source>
</evidence>
<dbReference type="InterPro" id="IPR000667">
    <property type="entry name" value="Peptidase_S13"/>
</dbReference>
<dbReference type="Pfam" id="PF02113">
    <property type="entry name" value="Peptidase_S13"/>
    <property type="match status" value="1"/>
</dbReference>
<proteinExistence type="inferred from homology"/>